<dbReference type="RefSeq" id="WP_124147531.1">
    <property type="nucleotide sequence ID" value="NZ_CAWOKI010000281.1"/>
</dbReference>
<dbReference type="EMBL" id="RCBY01000622">
    <property type="protein sequence ID" value="RQH13436.1"/>
    <property type="molecule type" value="Genomic_DNA"/>
</dbReference>
<protein>
    <submittedName>
        <fullName evidence="1">Uncharacterized protein</fullName>
    </submittedName>
</protein>
<dbReference type="OrthoDB" id="583653at2"/>
<reference evidence="1 2" key="1">
    <citation type="journal article" date="2018" name="ACS Chem. Biol.">
        <title>Ketoreductase domain dysfunction expands chemodiversity: malyngamide biosynthesis in the cyanobacterium Okeania hirsuta.</title>
        <authorList>
            <person name="Moss N.A."/>
            <person name="Leao T."/>
            <person name="Rankin M."/>
            <person name="McCullough T.M."/>
            <person name="Qu P."/>
            <person name="Korobeynikov A."/>
            <person name="Smith J.L."/>
            <person name="Gerwick L."/>
            <person name="Gerwick W.H."/>
        </authorList>
    </citation>
    <scope>NUCLEOTIDE SEQUENCE [LARGE SCALE GENOMIC DNA]</scope>
    <source>
        <strain evidence="1 2">PAB10Feb10-1</strain>
    </source>
</reference>
<evidence type="ECO:0000313" key="2">
    <source>
        <dbReference type="Proteomes" id="UP000269154"/>
    </source>
</evidence>
<comment type="caution">
    <text evidence="1">The sequence shown here is derived from an EMBL/GenBank/DDBJ whole genome shotgun (WGS) entry which is preliminary data.</text>
</comment>
<accession>A0A3N6QLB1</accession>
<gene>
    <name evidence="1" type="ORF">D5R40_34550</name>
</gene>
<evidence type="ECO:0000313" key="1">
    <source>
        <dbReference type="EMBL" id="RQH13436.1"/>
    </source>
</evidence>
<dbReference type="AlphaFoldDB" id="A0A3N6QLB1"/>
<dbReference type="Proteomes" id="UP000269154">
    <property type="component" value="Unassembled WGS sequence"/>
</dbReference>
<organism evidence="1 2">
    <name type="scientific">Okeania hirsuta</name>
    <dbReference type="NCBI Taxonomy" id="1458930"/>
    <lineage>
        <taxon>Bacteria</taxon>
        <taxon>Bacillati</taxon>
        <taxon>Cyanobacteriota</taxon>
        <taxon>Cyanophyceae</taxon>
        <taxon>Oscillatoriophycideae</taxon>
        <taxon>Oscillatoriales</taxon>
        <taxon>Microcoleaceae</taxon>
        <taxon>Okeania</taxon>
    </lineage>
</organism>
<name>A0A3N6QLB1_9CYAN</name>
<keyword evidence="2" id="KW-1185">Reference proteome</keyword>
<sequence length="104" mass="11404">MAIFKDSAGTATQHIYGVISPDGKIISGEGFKCHKLRYGLYLIEFDQPFVDTPAAICTIYGGEWQTFNLSVAVVDVAPWHFVCTTSSPDRSEDCGFTFIAFGNI</sequence>
<proteinExistence type="predicted"/>